<reference evidence="8 9" key="2">
    <citation type="submission" date="2018-11" db="EMBL/GenBank/DDBJ databases">
        <authorList>
            <consortium name="Pathogen Informatics"/>
        </authorList>
    </citation>
    <scope>NUCLEOTIDE SEQUENCE [LARGE SCALE GENOMIC DNA]</scope>
</reference>
<evidence type="ECO:0000259" key="7">
    <source>
        <dbReference type="Pfam" id="PF00069"/>
    </source>
</evidence>
<dbReference type="GO" id="GO:0043065">
    <property type="term" value="P:positive regulation of apoptotic process"/>
    <property type="evidence" value="ECO:0007669"/>
    <property type="project" value="TreeGrafter"/>
</dbReference>
<evidence type="ECO:0000256" key="6">
    <source>
        <dbReference type="SAM" id="MobiDB-lite"/>
    </source>
</evidence>
<keyword evidence="9" id="KW-1185">Reference proteome</keyword>
<dbReference type="PANTHER" id="PTHR24342">
    <property type="entry name" value="SERINE/THREONINE-PROTEIN KINASE 17"/>
    <property type="match status" value="1"/>
</dbReference>
<dbReference type="SUPFAM" id="SSF56112">
    <property type="entry name" value="Protein kinase-like (PK-like)"/>
    <property type="match status" value="1"/>
</dbReference>
<sequence>MYSIVVDNLSYRKGRGNAAIVIASSWCIHLREISGQLDVDTQETNYFTKRVVRSLQRSVGVLAYFLLTGVSPFLAENKALTLSNITQMKIDYPSHLFEIVSPIAVDFIRSLIKSNPKARLSASQCCQHEWLLQQLQQKQAKVEVLAEDGGAGGSGDESISSTSSSSSTSSPTRKRLALDNTVTGSQGSVEIGRPLETLNALPVVGGCCKTVTPRSPFTLEGLSRHHSPVSSNNPHRHHHHQPRRRSILSSLSPSATVAEVSPID</sequence>
<dbReference type="GO" id="GO:0035556">
    <property type="term" value="P:intracellular signal transduction"/>
    <property type="evidence" value="ECO:0007669"/>
    <property type="project" value="TreeGrafter"/>
</dbReference>
<dbReference type="InterPro" id="IPR000719">
    <property type="entry name" value="Prot_kinase_dom"/>
</dbReference>
<dbReference type="GO" id="GO:0005634">
    <property type="term" value="C:nucleus"/>
    <property type="evidence" value="ECO:0007669"/>
    <property type="project" value="TreeGrafter"/>
</dbReference>
<feature type="region of interest" description="Disordered" evidence="6">
    <location>
        <begin position="148"/>
        <end position="175"/>
    </location>
</feature>
<feature type="region of interest" description="Disordered" evidence="6">
    <location>
        <begin position="219"/>
        <end position="264"/>
    </location>
</feature>
<dbReference type="Proteomes" id="UP000274429">
    <property type="component" value="Unassembled WGS sequence"/>
</dbReference>
<evidence type="ECO:0000313" key="8">
    <source>
        <dbReference type="EMBL" id="VDM33417.1"/>
    </source>
</evidence>
<dbReference type="PANTHER" id="PTHR24342:SF12">
    <property type="entry name" value="DEATH-ASSOCIATED PROTEIN KINASE RELATED"/>
    <property type="match status" value="1"/>
</dbReference>
<proteinExistence type="predicted"/>
<dbReference type="InterPro" id="IPR011009">
    <property type="entry name" value="Kinase-like_dom_sf"/>
</dbReference>
<reference evidence="10" key="1">
    <citation type="submission" date="2017-02" db="UniProtKB">
        <authorList>
            <consortium name="WormBaseParasite"/>
        </authorList>
    </citation>
    <scope>IDENTIFICATION</scope>
</reference>
<organism evidence="10">
    <name type="scientific">Hydatigena taeniaeformis</name>
    <name type="common">Feline tapeworm</name>
    <name type="synonym">Taenia taeniaeformis</name>
    <dbReference type="NCBI Taxonomy" id="6205"/>
    <lineage>
        <taxon>Eukaryota</taxon>
        <taxon>Metazoa</taxon>
        <taxon>Spiralia</taxon>
        <taxon>Lophotrochozoa</taxon>
        <taxon>Platyhelminthes</taxon>
        <taxon>Cestoda</taxon>
        <taxon>Eucestoda</taxon>
        <taxon>Cyclophyllidea</taxon>
        <taxon>Taeniidae</taxon>
        <taxon>Hydatigera</taxon>
    </lineage>
</organism>
<accession>A0A0R3X5N1</accession>
<keyword evidence="2" id="KW-0808">Transferase</keyword>
<gene>
    <name evidence="8" type="ORF">TTAC_LOCUS8772</name>
</gene>
<dbReference type="WBParaSite" id="TTAC_0000878701-mRNA-1">
    <property type="protein sequence ID" value="TTAC_0000878701-mRNA-1"/>
    <property type="gene ID" value="TTAC_0000878701"/>
</dbReference>
<feature type="compositionally biased region" description="Basic residues" evidence="6">
    <location>
        <begin position="234"/>
        <end position="246"/>
    </location>
</feature>
<feature type="domain" description="Protein kinase" evidence="7">
    <location>
        <begin position="58"/>
        <end position="131"/>
    </location>
</feature>
<evidence type="ECO:0000256" key="3">
    <source>
        <dbReference type="ARBA" id="ARBA00022741"/>
    </source>
</evidence>
<keyword evidence="4" id="KW-0418">Kinase</keyword>
<dbReference type="EMBL" id="UYWX01020582">
    <property type="protein sequence ID" value="VDM33417.1"/>
    <property type="molecule type" value="Genomic_DNA"/>
</dbReference>
<evidence type="ECO:0000256" key="2">
    <source>
        <dbReference type="ARBA" id="ARBA00022679"/>
    </source>
</evidence>
<dbReference type="AlphaFoldDB" id="A0A0R3X5N1"/>
<name>A0A0R3X5N1_HYDTA</name>
<evidence type="ECO:0000256" key="5">
    <source>
        <dbReference type="ARBA" id="ARBA00022840"/>
    </source>
</evidence>
<dbReference type="GO" id="GO:0005524">
    <property type="term" value="F:ATP binding"/>
    <property type="evidence" value="ECO:0007669"/>
    <property type="project" value="UniProtKB-KW"/>
</dbReference>
<keyword evidence="1" id="KW-0723">Serine/threonine-protein kinase</keyword>
<dbReference type="Gene3D" id="1.10.510.10">
    <property type="entry name" value="Transferase(Phosphotransferase) domain 1"/>
    <property type="match status" value="1"/>
</dbReference>
<evidence type="ECO:0000313" key="10">
    <source>
        <dbReference type="WBParaSite" id="TTAC_0000878701-mRNA-1"/>
    </source>
</evidence>
<keyword evidence="3" id="KW-0547">Nucleotide-binding</keyword>
<protein>
    <submittedName>
        <fullName evidence="10">Protein kinase domain-containing protein</fullName>
    </submittedName>
</protein>
<evidence type="ECO:0000313" key="9">
    <source>
        <dbReference type="Proteomes" id="UP000274429"/>
    </source>
</evidence>
<evidence type="ECO:0000256" key="4">
    <source>
        <dbReference type="ARBA" id="ARBA00022777"/>
    </source>
</evidence>
<keyword evidence="5" id="KW-0067">ATP-binding</keyword>
<dbReference type="OrthoDB" id="74764at2759"/>
<dbReference type="GO" id="GO:0004674">
    <property type="term" value="F:protein serine/threonine kinase activity"/>
    <property type="evidence" value="ECO:0007669"/>
    <property type="project" value="UniProtKB-KW"/>
</dbReference>
<evidence type="ECO:0000256" key="1">
    <source>
        <dbReference type="ARBA" id="ARBA00022527"/>
    </source>
</evidence>
<dbReference type="Pfam" id="PF00069">
    <property type="entry name" value="Pkinase"/>
    <property type="match status" value="1"/>
</dbReference>
<feature type="compositionally biased region" description="Low complexity" evidence="6">
    <location>
        <begin position="156"/>
        <end position="170"/>
    </location>
</feature>
<dbReference type="STRING" id="6205.A0A0R3X5N1"/>